<evidence type="ECO:0000313" key="3">
    <source>
        <dbReference type="EMBL" id="SKB09429.1"/>
    </source>
</evidence>
<dbReference type="Proteomes" id="UP000191040">
    <property type="component" value="Chromosome I"/>
</dbReference>
<keyword evidence="4" id="KW-1185">Reference proteome</keyword>
<sequence length="253" mass="26643">MTGRIGLDRVGAVAVITLDNSRIKNALTQQMAHDLGAVCEQIDADPSIGCTVIQGAGGTFCSGADTSTWADTYGDDPLSDEAYADTDEMYGSFVRFGELKAPTIAAVRGSAVGAGLNLALAADLRVVSQDARLMAGFLKAGIHPGGGFFTLVRRLAGREAASLLGLFSQEISGVEAKAFGMAGVCVPDEDTEKTAAEIAQLVARDPLIARRAKRSFNLETQSTPLPWAAALEVERGVQLWTQARRLKQTQAQA</sequence>
<dbReference type="GO" id="GO:0006635">
    <property type="term" value="P:fatty acid beta-oxidation"/>
    <property type="evidence" value="ECO:0007669"/>
    <property type="project" value="TreeGrafter"/>
</dbReference>
<dbReference type="RefSeq" id="WP_078700627.1">
    <property type="nucleotide sequence ID" value="NZ_LT796768.1"/>
</dbReference>
<dbReference type="SUPFAM" id="SSF52096">
    <property type="entry name" value="ClpP/crotonase"/>
    <property type="match status" value="1"/>
</dbReference>
<organism evidence="3 4">
    <name type="scientific">Aeromicrobium choanae</name>
    <dbReference type="NCBI Taxonomy" id="1736691"/>
    <lineage>
        <taxon>Bacteria</taxon>
        <taxon>Bacillati</taxon>
        <taxon>Actinomycetota</taxon>
        <taxon>Actinomycetes</taxon>
        <taxon>Propionibacteriales</taxon>
        <taxon>Nocardioidaceae</taxon>
        <taxon>Aeromicrobium</taxon>
    </lineage>
</organism>
<dbReference type="InterPro" id="IPR018376">
    <property type="entry name" value="Enoyl-CoA_hyd/isom_CS"/>
</dbReference>
<dbReference type="OrthoDB" id="9777711at2"/>
<gene>
    <name evidence="3" type="ORF">SAMN06295964_2693</name>
</gene>
<dbReference type="InterPro" id="IPR001753">
    <property type="entry name" value="Enoyl-CoA_hydra/iso"/>
</dbReference>
<evidence type="ECO:0000256" key="2">
    <source>
        <dbReference type="RuleBase" id="RU003707"/>
    </source>
</evidence>
<reference evidence="4" key="1">
    <citation type="submission" date="2017-02" db="EMBL/GenBank/DDBJ databases">
        <authorList>
            <person name="Varghese N."/>
            <person name="Submissions S."/>
        </authorList>
    </citation>
    <scope>NUCLEOTIDE SEQUENCE [LARGE SCALE GENOMIC DNA]</scope>
    <source>
        <strain evidence="4">9H-4</strain>
    </source>
</reference>
<name>A0A1T4Z607_9ACTN</name>
<comment type="similarity">
    <text evidence="1 2">Belongs to the enoyl-CoA hydratase/isomerase family.</text>
</comment>
<evidence type="ECO:0000313" key="4">
    <source>
        <dbReference type="Proteomes" id="UP000191040"/>
    </source>
</evidence>
<dbReference type="EMBL" id="LT796768">
    <property type="protein sequence ID" value="SKB09429.1"/>
    <property type="molecule type" value="Genomic_DNA"/>
</dbReference>
<dbReference type="STRING" id="1736691.SAMN06295964_2693"/>
<dbReference type="Pfam" id="PF00378">
    <property type="entry name" value="ECH_1"/>
    <property type="match status" value="1"/>
</dbReference>
<accession>A0A1T4Z607</accession>
<proteinExistence type="inferred from homology"/>
<dbReference type="PROSITE" id="PS00166">
    <property type="entry name" value="ENOYL_COA_HYDRATASE"/>
    <property type="match status" value="1"/>
</dbReference>
<dbReference type="PANTHER" id="PTHR11941">
    <property type="entry name" value="ENOYL-COA HYDRATASE-RELATED"/>
    <property type="match status" value="1"/>
</dbReference>
<evidence type="ECO:0000256" key="1">
    <source>
        <dbReference type="ARBA" id="ARBA00005254"/>
    </source>
</evidence>
<dbReference type="GO" id="GO:0003824">
    <property type="term" value="F:catalytic activity"/>
    <property type="evidence" value="ECO:0007669"/>
    <property type="project" value="InterPro"/>
</dbReference>
<dbReference type="Gene3D" id="3.90.226.10">
    <property type="entry name" value="2-enoyl-CoA Hydratase, Chain A, domain 1"/>
    <property type="match status" value="1"/>
</dbReference>
<dbReference type="PANTHER" id="PTHR11941:SF54">
    <property type="entry name" value="ENOYL-COA HYDRATASE, MITOCHONDRIAL"/>
    <property type="match status" value="1"/>
</dbReference>
<dbReference type="InterPro" id="IPR029045">
    <property type="entry name" value="ClpP/crotonase-like_dom_sf"/>
</dbReference>
<dbReference type="AlphaFoldDB" id="A0A1T4Z607"/>
<protein>
    <submittedName>
        <fullName evidence="3">Enoyl-CoA hydratase</fullName>
    </submittedName>
</protein>
<dbReference type="CDD" id="cd06558">
    <property type="entry name" value="crotonase-like"/>
    <property type="match status" value="1"/>
</dbReference>